<proteinExistence type="predicted"/>
<dbReference type="Proteomes" id="UP001143463">
    <property type="component" value="Unassembled WGS sequence"/>
</dbReference>
<dbReference type="Pfam" id="PF09365">
    <property type="entry name" value="DUF2461"/>
    <property type="match status" value="1"/>
</dbReference>
<dbReference type="InterPro" id="IPR015996">
    <property type="entry name" value="UCP028451"/>
</dbReference>
<dbReference type="EMBL" id="BSFQ01000029">
    <property type="protein sequence ID" value="GLL14202.1"/>
    <property type="molecule type" value="Genomic_DNA"/>
</dbReference>
<dbReference type="RefSeq" id="WP_037041380.1">
    <property type="nucleotide sequence ID" value="NZ_BAAAUZ010000055.1"/>
</dbReference>
<dbReference type="PANTHER" id="PTHR36452">
    <property type="entry name" value="CHROMOSOME 12, WHOLE GENOME SHOTGUN SEQUENCE"/>
    <property type="match status" value="1"/>
</dbReference>
<dbReference type="PIRSF" id="PIRSF028451">
    <property type="entry name" value="UCP028451"/>
    <property type="match status" value="1"/>
</dbReference>
<gene>
    <name evidence="1" type="ORF">GCM10017577_53490</name>
</gene>
<comment type="caution">
    <text evidence="1">The sequence shown here is derived from an EMBL/GenBank/DDBJ whole genome shotgun (WGS) entry which is preliminary data.</text>
</comment>
<reference evidence="1" key="2">
    <citation type="submission" date="2023-01" db="EMBL/GenBank/DDBJ databases">
        <authorList>
            <person name="Sun Q."/>
            <person name="Evtushenko L."/>
        </authorList>
    </citation>
    <scope>NUCLEOTIDE SEQUENCE</scope>
    <source>
        <strain evidence="1">VKM Ac-1069</strain>
    </source>
</reference>
<evidence type="ECO:0000313" key="2">
    <source>
        <dbReference type="Proteomes" id="UP001143463"/>
    </source>
</evidence>
<dbReference type="NCBIfam" id="TIGR02453">
    <property type="entry name" value="TIGR02453 family protein"/>
    <property type="match status" value="1"/>
</dbReference>
<dbReference type="PANTHER" id="PTHR36452:SF1">
    <property type="entry name" value="DUF2461 DOMAIN-CONTAINING PROTEIN"/>
    <property type="match status" value="1"/>
</dbReference>
<sequence>MTTSATRFDGFGDGAVEFYDGLLADNSKAYWTDQREVYEAHVRAPMTALLAELEEEFGPGKIFRPYRDVRFAKDKSPYKTHCGGFAPPYYVQVGPDGLLAAAGYYGMAPDQVARYRTAVDDERRGEALRGILQAAEKAGLTVGGEQLRTRPKGTDPDHPRLDLLRHKGLMVARRWPPDDALHERTCLDRVRRTWRAARPLAEWLADHVGPSEQPRR</sequence>
<accession>A0A9W6NZ42</accession>
<dbReference type="AlphaFoldDB" id="A0A9W6NZ42"/>
<evidence type="ECO:0000313" key="1">
    <source>
        <dbReference type="EMBL" id="GLL14202.1"/>
    </source>
</evidence>
<dbReference type="InterPro" id="IPR012808">
    <property type="entry name" value="CHP02453"/>
</dbReference>
<keyword evidence="2" id="KW-1185">Reference proteome</keyword>
<reference evidence="1" key="1">
    <citation type="journal article" date="2014" name="Int. J. Syst. Evol. Microbiol.">
        <title>Complete genome sequence of Corynebacterium casei LMG S-19264T (=DSM 44701T), isolated from a smear-ripened cheese.</title>
        <authorList>
            <consortium name="US DOE Joint Genome Institute (JGI-PGF)"/>
            <person name="Walter F."/>
            <person name="Albersmeier A."/>
            <person name="Kalinowski J."/>
            <person name="Ruckert C."/>
        </authorList>
    </citation>
    <scope>NUCLEOTIDE SEQUENCE</scope>
    <source>
        <strain evidence="1">VKM Ac-1069</strain>
    </source>
</reference>
<protein>
    <submittedName>
        <fullName evidence="1">TIGR02453 family protein</fullName>
    </submittedName>
</protein>
<name>A0A9W6NZ42_9PSEU</name>
<organism evidence="1 2">
    <name type="scientific">Pseudonocardia halophobica</name>
    <dbReference type="NCBI Taxonomy" id="29401"/>
    <lineage>
        <taxon>Bacteria</taxon>
        <taxon>Bacillati</taxon>
        <taxon>Actinomycetota</taxon>
        <taxon>Actinomycetes</taxon>
        <taxon>Pseudonocardiales</taxon>
        <taxon>Pseudonocardiaceae</taxon>
        <taxon>Pseudonocardia</taxon>
    </lineage>
</organism>